<dbReference type="PANTHER" id="PTHR10424:SF68">
    <property type="entry name" value="ENDOGENOUS RETROVIRUS GROUP 3 MEMBER 1 ENV POLYPROTEIN"/>
    <property type="match status" value="1"/>
</dbReference>
<keyword evidence="2" id="KW-1185">Reference proteome</keyword>
<dbReference type="AlphaFoldDB" id="A0A7L0TEZ4"/>
<feature type="non-terminal residue" evidence="1">
    <location>
        <position position="1"/>
    </location>
</feature>
<evidence type="ECO:0000313" key="2">
    <source>
        <dbReference type="Proteomes" id="UP000555275"/>
    </source>
</evidence>
<organism evidence="1 2">
    <name type="scientific">Podilymbus podiceps</name>
    <name type="common">Pied-billed grebe</name>
    <dbReference type="NCBI Taxonomy" id="9252"/>
    <lineage>
        <taxon>Eukaryota</taxon>
        <taxon>Metazoa</taxon>
        <taxon>Chordata</taxon>
        <taxon>Craniata</taxon>
        <taxon>Vertebrata</taxon>
        <taxon>Euteleostomi</taxon>
        <taxon>Archelosauria</taxon>
        <taxon>Archosauria</taxon>
        <taxon>Dinosauria</taxon>
        <taxon>Saurischia</taxon>
        <taxon>Theropoda</taxon>
        <taxon>Coelurosauria</taxon>
        <taxon>Aves</taxon>
        <taxon>Neognathae</taxon>
        <taxon>Neoaves</taxon>
        <taxon>Mirandornithes</taxon>
        <taxon>Podicipediformes</taxon>
        <taxon>Podicipedidae</taxon>
        <taxon>Podilymbus</taxon>
    </lineage>
</organism>
<reference evidence="1 2" key="1">
    <citation type="submission" date="2019-09" db="EMBL/GenBank/DDBJ databases">
        <title>Bird 10,000 Genomes (B10K) Project - Family phase.</title>
        <authorList>
            <person name="Zhang G."/>
        </authorList>
    </citation>
    <scope>NUCLEOTIDE SEQUENCE [LARGE SCALE GENOMIC DNA]</scope>
    <source>
        <strain evidence="1">B10K-DU-009-04</strain>
        <tissue evidence="1">Mixed tissue sample</tissue>
    </source>
</reference>
<dbReference type="PANTHER" id="PTHR10424">
    <property type="entry name" value="VIRAL ENVELOPE PROTEIN"/>
    <property type="match status" value="1"/>
</dbReference>
<feature type="non-terminal residue" evidence="1">
    <location>
        <position position="58"/>
    </location>
</feature>
<evidence type="ECO:0000313" key="1">
    <source>
        <dbReference type="EMBL" id="NXL52372.1"/>
    </source>
</evidence>
<dbReference type="SUPFAM" id="SSF58069">
    <property type="entry name" value="Virus ectodomain"/>
    <property type="match status" value="1"/>
</dbReference>
<dbReference type="OrthoDB" id="9950230at2759"/>
<dbReference type="EMBL" id="VXAO01001553">
    <property type="protein sequence ID" value="NXL52372.1"/>
    <property type="molecule type" value="Genomic_DNA"/>
</dbReference>
<protein>
    <submittedName>
        <fullName evidence="1">ENR1 protein</fullName>
    </submittedName>
</protein>
<comment type="caution">
    <text evidence="1">The sequence shown here is derived from an EMBL/GenBank/DDBJ whole genome shotgun (WGS) entry which is preliminary data.</text>
</comment>
<dbReference type="InterPro" id="IPR018154">
    <property type="entry name" value="TLV/ENV_coat_polyprotein"/>
</dbReference>
<accession>A0A7L0TEZ4</accession>
<sequence>NLNQITRLQAALEIITNQTTDAIYLLTHQSQQMCTAVLQHRTVLDYLLAEEGEVCGKL</sequence>
<proteinExistence type="predicted"/>
<dbReference type="Proteomes" id="UP000555275">
    <property type="component" value="Unassembled WGS sequence"/>
</dbReference>
<dbReference type="Gene3D" id="1.10.287.210">
    <property type="match status" value="1"/>
</dbReference>
<gene>
    <name evidence="1" type="primary">Erv31_5</name>
    <name evidence="1" type="ORF">PODPOD_R15722</name>
</gene>
<name>A0A7L0TEZ4_PODPO</name>